<dbReference type="Proteomes" id="UP000715095">
    <property type="component" value="Unassembled WGS sequence"/>
</dbReference>
<dbReference type="PANTHER" id="PTHR43546:SF9">
    <property type="entry name" value="L-ASCORBATE-6-PHOSPHATE LACTONASE ULAG-RELATED"/>
    <property type="match status" value="1"/>
</dbReference>
<reference evidence="3 4" key="1">
    <citation type="journal article" date="2021" name="Sci. Rep.">
        <title>The distribution of antibiotic resistance genes in chicken gut microbiota commensals.</title>
        <authorList>
            <person name="Juricova H."/>
            <person name="Matiasovicova J."/>
            <person name="Kubasova T."/>
            <person name="Cejkova D."/>
            <person name="Rychlik I."/>
        </authorList>
    </citation>
    <scope>NUCLEOTIDE SEQUENCE [LARGE SCALE GENOMIC DNA]</scope>
    <source>
        <strain evidence="3 4">An829</strain>
    </source>
</reference>
<protein>
    <submittedName>
        <fullName evidence="3">MBL fold metallo-hydrolase</fullName>
    </submittedName>
</protein>
<evidence type="ECO:0000256" key="1">
    <source>
        <dbReference type="ARBA" id="ARBA00022801"/>
    </source>
</evidence>
<dbReference type="Gene3D" id="3.60.15.10">
    <property type="entry name" value="Ribonuclease Z/Hydroxyacylglutathione hydrolase-like"/>
    <property type="match status" value="1"/>
</dbReference>
<evidence type="ECO:0000313" key="4">
    <source>
        <dbReference type="Proteomes" id="UP000715095"/>
    </source>
</evidence>
<dbReference type="EMBL" id="JACJJC010000023">
    <property type="protein sequence ID" value="MBM6704865.1"/>
    <property type="molecule type" value="Genomic_DNA"/>
</dbReference>
<dbReference type="RefSeq" id="WP_205104279.1">
    <property type="nucleotide sequence ID" value="NZ_JACJJC010000023.1"/>
</dbReference>
<dbReference type="SUPFAM" id="SSF56281">
    <property type="entry name" value="Metallo-hydrolase/oxidoreductase"/>
    <property type="match status" value="1"/>
</dbReference>
<dbReference type="PANTHER" id="PTHR43546">
    <property type="entry name" value="UPF0173 METAL-DEPENDENT HYDROLASE MJ1163-RELATED"/>
    <property type="match status" value="1"/>
</dbReference>
<organism evidence="3 4">
    <name type="scientific">Sutterella massiliensis</name>
    <dbReference type="NCBI Taxonomy" id="1816689"/>
    <lineage>
        <taxon>Bacteria</taxon>
        <taxon>Pseudomonadati</taxon>
        <taxon>Pseudomonadota</taxon>
        <taxon>Betaproteobacteria</taxon>
        <taxon>Burkholderiales</taxon>
        <taxon>Sutterellaceae</taxon>
        <taxon>Sutterella</taxon>
    </lineage>
</organism>
<name>A0ABS2DU30_9BURK</name>
<proteinExistence type="predicted"/>
<keyword evidence="4" id="KW-1185">Reference proteome</keyword>
<dbReference type="InterPro" id="IPR050114">
    <property type="entry name" value="UPF0173_UPF0282_UlaG_hydrolase"/>
</dbReference>
<keyword evidence="1" id="KW-0378">Hydrolase</keyword>
<accession>A0ABS2DU30</accession>
<gene>
    <name evidence="3" type="ORF">H6A60_10280</name>
</gene>
<feature type="domain" description="Metallo-beta-lactamase" evidence="2">
    <location>
        <begin position="19"/>
        <end position="195"/>
    </location>
</feature>
<comment type="caution">
    <text evidence="3">The sequence shown here is derived from an EMBL/GenBank/DDBJ whole genome shotgun (WGS) entry which is preliminary data.</text>
</comment>
<dbReference type="Pfam" id="PF12706">
    <property type="entry name" value="Lactamase_B_2"/>
    <property type="match status" value="1"/>
</dbReference>
<evidence type="ECO:0000313" key="3">
    <source>
        <dbReference type="EMBL" id="MBM6704865.1"/>
    </source>
</evidence>
<sequence>MKFQQIRSATSIVTFAGKRFLIDPMLAKQGTYPAVPDTTSTGRGNPDCELPCPVDALFNVDAVIVTHLHFDHFDDAAAKLLPKTRPIFAQNESDAETLGHYGFADVRILTASGISFENIRLYRTECDHGSSSLVTLDGYRDCGLDDKACGVVFESSLEKTRFYLAGDTIYCQYVVDAVEKFTPGIIAVNAAGAQFPLGHLLIMNQYDVRSLMRRFPELDVIATHVEGVSHATVTRPLLRKFAADNRLSRLFIPNDGETLEF</sequence>
<dbReference type="InterPro" id="IPR036866">
    <property type="entry name" value="RibonucZ/Hydroxyglut_hydro"/>
</dbReference>
<evidence type="ECO:0000259" key="2">
    <source>
        <dbReference type="Pfam" id="PF12706"/>
    </source>
</evidence>
<dbReference type="InterPro" id="IPR001279">
    <property type="entry name" value="Metallo-B-lactamas"/>
</dbReference>